<keyword evidence="3 11" id="KW-0210">Decarboxylase</keyword>
<comment type="PTM">
    <text evidence="11">Is synthesized initially as an inactive proenzyme. Formation of the active enzyme involves a self-maturation process in which the active site pyruvoyl group is generated from an internal serine residue via an autocatalytic post-translational modification. Two non-identical subunits are generated from the proenzyme in this reaction, and the pyruvate is formed at the N-terminus of the alpha chain, which is derived from the carboxyl end of the proenzyme. The post-translation cleavage follows an unusual pathway, termed non-hydrolytic serinolysis, in which the side chain hydroxyl group of the serine supplies its oxygen atom to form the C-terminus of the beta chain, while the remainder of the serine residue undergoes an oxidative deamination to produce ammonia and the pyruvoyl prosthetic group on the alpha chain.</text>
</comment>
<dbReference type="EC" id="4.1.1.65" evidence="11"/>
<evidence type="ECO:0000313" key="14">
    <source>
        <dbReference type="Proteomes" id="UP000176562"/>
    </source>
</evidence>
<feature type="site" description="Cleavage (non-hydrolytic); by autocatalysis" evidence="11">
    <location>
        <begin position="189"/>
        <end position="190"/>
    </location>
</feature>
<evidence type="ECO:0000313" key="13">
    <source>
        <dbReference type="EMBL" id="AOZ69089.1"/>
    </source>
</evidence>
<dbReference type="GO" id="GO:0006646">
    <property type="term" value="P:phosphatidylethanolamine biosynthetic process"/>
    <property type="evidence" value="ECO:0007669"/>
    <property type="project" value="UniProtKB-UniRule"/>
</dbReference>
<gene>
    <name evidence="11" type="primary">psd</name>
    <name evidence="13" type="ORF">LPB142_06905</name>
</gene>
<evidence type="ECO:0000256" key="5">
    <source>
        <dbReference type="ARBA" id="ARBA00023136"/>
    </source>
</evidence>
<proteinExistence type="inferred from homology"/>
<dbReference type="EMBL" id="CP017781">
    <property type="protein sequence ID" value="AOZ69089.1"/>
    <property type="molecule type" value="Genomic_DNA"/>
</dbReference>
<dbReference type="Pfam" id="PF02666">
    <property type="entry name" value="PS_Dcarbxylase"/>
    <property type="match status" value="1"/>
</dbReference>
<comment type="similarity">
    <text evidence="11">Belongs to the phosphatidylserine decarboxylase family. PSD-A subfamily.</text>
</comment>
<keyword evidence="8 11" id="KW-0456">Lyase</keyword>
<dbReference type="InterPro" id="IPR003817">
    <property type="entry name" value="PS_Dcarbxylase"/>
</dbReference>
<evidence type="ECO:0000256" key="2">
    <source>
        <dbReference type="ARBA" id="ARBA00022516"/>
    </source>
</evidence>
<keyword evidence="7 11" id="KW-0594">Phospholipid biosynthesis</keyword>
<comment type="function">
    <text evidence="11">Catalyzes the formation of phosphatidylethanolamine (PtdEtn) from phosphatidylserine (PtdSer).</text>
</comment>
<comment type="subunit">
    <text evidence="11">Heterodimer of a large membrane-associated beta subunit and a small pyruvoyl-containing alpha subunit.</text>
</comment>
<keyword evidence="12" id="KW-0812">Transmembrane</keyword>
<dbReference type="GO" id="GO:0005886">
    <property type="term" value="C:plasma membrane"/>
    <property type="evidence" value="ECO:0007669"/>
    <property type="project" value="UniProtKB-SubCell"/>
</dbReference>
<evidence type="ECO:0000256" key="7">
    <source>
        <dbReference type="ARBA" id="ARBA00023209"/>
    </source>
</evidence>
<dbReference type="HAMAP" id="MF_00664">
    <property type="entry name" value="PS_decarb_PSD_A"/>
    <property type="match status" value="1"/>
</dbReference>
<organism evidence="13 14">
    <name type="scientific">Rhodobacter xanthinilyticus</name>
    <dbReference type="NCBI Taxonomy" id="1850250"/>
    <lineage>
        <taxon>Bacteria</taxon>
        <taxon>Pseudomonadati</taxon>
        <taxon>Pseudomonadota</taxon>
        <taxon>Alphaproteobacteria</taxon>
        <taxon>Rhodobacterales</taxon>
        <taxon>Rhodobacter group</taxon>
        <taxon>Rhodobacter</taxon>
    </lineage>
</organism>
<dbReference type="PANTHER" id="PTHR35809">
    <property type="entry name" value="ARCHAETIDYLSERINE DECARBOXYLASE PROENZYME-RELATED"/>
    <property type="match status" value="1"/>
</dbReference>
<dbReference type="InterPro" id="IPR033175">
    <property type="entry name" value="PSD-A"/>
</dbReference>
<evidence type="ECO:0000256" key="10">
    <source>
        <dbReference type="ARBA" id="ARBA00023317"/>
    </source>
</evidence>
<keyword evidence="5 11" id="KW-0472">Membrane</keyword>
<keyword evidence="2 11" id="KW-0444">Lipid biosynthesis</keyword>
<evidence type="ECO:0000256" key="11">
    <source>
        <dbReference type="HAMAP-Rule" id="MF_00664"/>
    </source>
</evidence>
<dbReference type="RefSeq" id="WP_071165912.1">
    <property type="nucleotide sequence ID" value="NZ_CP017781.1"/>
</dbReference>
<dbReference type="Proteomes" id="UP000176562">
    <property type="component" value="Chromosome"/>
</dbReference>
<dbReference type="GO" id="GO:0004609">
    <property type="term" value="F:phosphatidylserine decarboxylase activity"/>
    <property type="evidence" value="ECO:0007669"/>
    <property type="project" value="UniProtKB-UniRule"/>
</dbReference>
<keyword evidence="1 11" id="KW-1003">Cell membrane</keyword>
<dbReference type="AlphaFoldDB" id="A0A1D9MBJ1"/>
<reference evidence="13 14" key="1">
    <citation type="submission" date="2016-10" db="EMBL/GenBank/DDBJ databases">
        <title>Rhodobacter sp. LPB0142, isolated from sea water.</title>
        <authorList>
            <person name="Kim E."/>
            <person name="Yi H."/>
        </authorList>
    </citation>
    <scope>NUCLEOTIDE SEQUENCE [LARGE SCALE GENOMIC DNA]</scope>
    <source>
        <strain evidence="13 14">LPB0142</strain>
    </source>
</reference>
<evidence type="ECO:0000256" key="1">
    <source>
        <dbReference type="ARBA" id="ARBA00022475"/>
    </source>
</evidence>
<feature type="active site" description="Schiff-base intermediate with substrate; via pyruvic acid" evidence="11">
    <location>
        <position position="190"/>
    </location>
</feature>
<name>A0A1D9MBJ1_9RHOB</name>
<dbReference type="UniPathway" id="UPA00558">
    <property type="reaction ID" value="UER00616"/>
</dbReference>
<feature type="chain" id="PRO_5023397366" description="Phosphatidylserine decarboxylase alpha chain" evidence="11">
    <location>
        <begin position="190"/>
        <end position="232"/>
    </location>
</feature>
<comment type="cofactor">
    <cofactor evidence="11">
        <name>pyruvate</name>
        <dbReference type="ChEBI" id="CHEBI:15361"/>
    </cofactor>
    <text evidence="11">Binds 1 pyruvoyl group covalently per subunit.</text>
</comment>
<dbReference type="PANTHER" id="PTHR35809:SF1">
    <property type="entry name" value="ARCHAETIDYLSERINE DECARBOXYLASE PROENZYME-RELATED"/>
    <property type="match status" value="1"/>
</dbReference>
<feature type="chain" id="PRO_5023397365" description="Phosphatidylserine decarboxylase beta chain" evidence="11">
    <location>
        <begin position="1"/>
        <end position="189"/>
    </location>
</feature>
<dbReference type="NCBIfam" id="NF003677">
    <property type="entry name" value="PRK05305.1-1"/>
    <property type="match status" value="1"/>
</dbReference>
<accession>A0A1D9MBJ1</accession>
<keyword evidence="9 11" id="KW-1208">Phospholipid metabolism</keyword>
<dbReference type="NCBIfam" id="NF003679">
    <property type="entry name" value="PRK05305.1-3"/>
    <property type="match status" value="1"/>
</dbReference>
<sequence>MSVSMLSTFVKPMHREGRKFVAIAAGITLVLFLICEYLGWIGVGLTVWVYYFFRDPVRVTPTREGLMVSPADGVVSLLEPAVPPAELGLGDRPMVRISVFMSVFNCHVNRLPMAGRITRVAYRPGKFLNASLDKASSDNERNGLAVELADGRSYGVVQIAGLVARRILCEVVEGQTLMTGERFGLIRFGSRLDIYLPEGVSPLVCIGQTMIAGETVLADFTSEEAPRSGGVR</sequence>
<keyword evidence="12" id="KW-1133">Transmembrane helix</keyword>
<dbReference type="KEGG" id="rhp:LPB142_06905"/>
<keyword evidence="6 11" id="KW-0865">Zymogen</keyword>
<evidence type="ECO:0000256" key="8">
    <source>
        <dbReference type="ARBA" id="ARBA00023239"/>
    </source>
</evidence>
<dbReference type="STRING" id="1850250.LPB142_06905"/>
<keyword evidence="4 11" id="KW-0443">Lipid metabolism</keyword>
<keyword evidence="14" id="KW-1185">Reference proteome</keyword>
<comment type="catalytic activity">
    <reaction evidence="11">
        <text>a 1,2-diacyl-sn-glycero-3-phospho-L-serine + H(+) = a 1,2-diacyl-sn-glycero-3-phosphoethanolamine + CO2</text>
        <dbReference type="Rhea" id="RHEA:20828"/>
        <dbReference type="ChEBI" id="CHEBI:15378"/>
        <dbReference type="ChEBI" id="CHEBI:16526"/>
        <dbReference type="ChEBI" id="CHEBI:57262"/>
        <dbReference type="ChEBI" id="CHEBI:64612"/>
        <dbReference type="EC" id="4.1.1.65"/>
    </reaction>
</comment>
<evidence type="ECO:0000256" key="4">
    <source>
        <dbReference type="ARBA" id="ARBA00023098"/>
    </source>
</evidence>
<protein>
    <recommendedName>
        <fullName evidence="11">Phosphatidylserine decarboxylase proenzyme</fullName>
        <ecNumber evidence="11">4.1.1.65</ecNumber>
    </recommendedName>
    <component>
        <recommendedName>
            <fullName evidence="11">Phosphatidylserine decarboxylase alpha chain</fullName>
        </recommendedName>
    </component>
    <component>
        <recommendedName>
            <fullName evidence="11">Phosphatidylserine decarboxylase beta chain</fullName>
        </recommendedName>
    </component>
</protein>
<keyword evidence="10 11" id="KW-0670">Pyruvate</keyword>
<comment type="pathway">
    <text evidence="11">Phospholipid metabolism; phosphatidylethanolamine biosynthesis; phosphatidylethanolamine from CDP-diacylglycerol: step 2/2.</text>
</comment>
<evidence type="ECO:0000256" key="3">
    <source>
        <dbReference type="ARBA" id="ARBA00022793"/>
    </source>
</evidence>
<feature type="modified residue" description="Pyruvic acid (Ser); by autocatalysis" evidence="11">
    <location>
        <position position="190"/>
    </location>
</feature>
<feature type="transmembrane region" description="Helical" evidence="12">
    <location>
        <begin position="20"/>
        <end position="53"/>
    </location>
</feature>
<comment type="subcellular location">
    <subcellularLocation>
        <location evidence="11">Cell membrane</location>
        <topology evidence="11">Peripheral membrane protein</topology>
    </subcellularLocation>
</comment>
<evidence type="ECO:0000256" key="12">
    <source>
        <dbReference type="SAM" id="Phobius"/>
    </source>
</evidence>
<dbReference type="NCBIfam" id="NF003678">
    <property type="entry name" value="PRK05305.1-2"/>
    <property type="match status" value="1"/>
</dbReference>
<evidence type="ECO:0000256" key="9">
    <source>
        <dbReference type="ARBA" id="ARBA00023264"/>
    </source>
</evidence>
<evidence type="ECO:0000256" key="6">
    <source>
        <dbReference type="ARBA" id="ARBA00023145"/>
    </source>
</evidence>